<dbReference type="OrthoDB" id="7684827at2759"/>
<feature type="domain" description="Reverse transcriptase" evidence="1">
    <location>
        <begin position="1"/>
        <end position="239"/>
    </location>
</feature>
<dbReference type="SUPFAM" id="SSF56672">
    <property type="entry name" value="DNA/RNA polymerases"/>
    <property type="match status" value="1"/>
</dbReference>
<dbReference type="STRING" id="67767.A0A0J7K408"/>
<dbReference type="PANTHER" id="PTHR47027">
    <property type="entry name" value="REVERSE TRANSCRIPTASE DOMAIN-CONTAINING PROTEIN"/>
    <property type="match status" value="1"/>
</dbReference>
<dbReference type="InterPro" id="IPR043128">
    <property type="entry name" value="Rev_trsase/Diguanyl_cyclase"/>
</dbReference>
<evidence type="ECO:0000313" key="3">
    <source>
        <dbReference type="Proteomes" id="UP000036403"/>
    </source>
</evidence>
<dbReference type="InterPro" id="IPR043502">
    <property type="entry name" value="DNA/RNA_pol_sf"/>
</dbReference>
<dbReference type="GO" id="GO:0071897">
    <property type="term" value="P:DNA biosynthetic process"/>
    <property type="evidence" value="ECO:0007669"/>
    <property type="project" value="UniProtKB-ARBA"/>
</dbReference>
<dbReference type="PROSITE" id="PS50878">
    <property type="entry name" value="RT_POL"/>
    <property type="match status" value="1"/>
</dbReference>
<keyword evidence="3" id="KW-1185">Reference proteome</keyword>
<comment type="caution">
    <text evidence="2">The sequence shown here is derived from an EMBL/GenBank/DDBJ whole genome shotgun (WGS) entry which is preliminary data.</text>
</comment>
<evidence type="ECO:0000259" key="1">
    <source>
        <dbReference type="PROSITE" id="PS50878"/>
    </source>
</evidence>
<dbReference type="Pfam" id="PF00078">
    <property type="entry name" value="RVT_1"/>
    <property type="match status" value="1"/>
</dbReference>
<organism evidence="2 3">
    <name type="scientific">Lasius niger</name>
    <name type="common">Black garden ant</name>
    <dbReference type="NCBI Taxonomy" id="67767"/>
    <lineage>
        <taxon>Eukaryota</taxon>
        <taxon>Metazoa</taxon>
        <taxon>Ecdysozoa</taxon>
        <taxon>Arthropoda</taxon>
        <taxon>Hexapoda</taxon>
        <taxon>Insecta</taxon>
        <taxon>Pterygota</taxon>
        <taxon>Neoptera</taxon>
        <taxon>Endopterygota</taxon>
        <taxon>Hymenoptera</taxon>
        <taxon>Apocrita</taxon>
        <taxon>Aculeata</taxon>
        <taxon>Formicoidea</taxon>
        <taxon>Formicidae</taxon>
        <taxon>Formicinae</taxon>
        <taxon>Lasius</taxon>
        <taxon>Lasius</taxon>
    </lineage>
</organism>
<sequence length="545" mass="64924">MDLLEGTKGRIELKLEDEGKEEEEEKEEEISDITKEELIRQLKKLKIVKVPGEDDIENEAWRYMSKEIREIFWRLIKNIWRKDGLPEDWNKGIISPIYKKKKREKRMKIGDKKTEGFWTEKGVRQGCPMSPTLFNIYLMDLEEEMKKEQTGGVTVGKEKFWTLTYADDIALLAKSEGDLKGMMKRFKKFITSKGMILSAEKSKIIVFENGRGRKKKRKWKWEEESIEEVKEIKYLGCILQKNGGTEKQVIERFKRATVAMKKTWSIGERLFKNDYRRRMKMFDALVGSVALYGAEIWGWKNEARLDRIKRKYVKWILGLDRRTPNYILVEETKMIELRLEAMRRAVKYEEKASKSEKKLVAECIKDLEKERMEGKESRWEATRGVLLKRIGMEKEEIKKKREEGNKEIVNMVMEKSRNKEKEERQKKISESRYNSIYKDLITKDLPKYLCGKKKRKDRCLIARYRCGNEMKGNQHWRKTDDKICRICENGEENITHVLRECQATKSDIQIDEFLSEKGKGLKVMRKIEQEREQARKGKRLERLNF</sequence>
<protein>
    <submittedName>
        <fullName evidence="2">Neurofilament medium polypeptide-like protein</fullName>
    </submittedName>
</protein>
<dbReference type="Proteomes" id="UP000036403">
    <property type="component" value="Unassembled WGS sequence"/>
</dbReference>
<evidence type="ECO:0000313" key="2">
    <source>
        <dbReference type="EMBL" id="KMQ85168.1"/>
    </source>
</evidence>
<gene>
    <name evidence="2" type="ORF">RF55_16441</name>
</gene>
<dbReference type="PaxDb" id="67767-A0A0J7K408"/>
<dbReference type="AlphaFoldDB" id="A0A0J7K408"/>
<dbReference type="Gene3D" id="3.30.70.270">
    <property type="match status" value="1"/>
</dbReference>
<accession>A0A0J7K408</accession>
<proteinExistence type="predicted"/>
<reference evidence="2 3" key="1">
    <citation type="submission" date="2015-04" db="EMBL/GenBank/DDBJ databases">
        <title>Lasius niger genome sequencing.</title>
        <authorList>
            <person name="Konorov E.A."/>
            <person name="Nikitin M.A."/>
            <person name="Kirill M.V."/>
            <person name="Chang P."/>
        </authorList>
    </citation>
    <scope>NUCLEOTIDE SEQUENCE [LARGE SCALE GENOMIC DNA]</scope>
    <source>
        <tissue evidence="2">Whole</tissue>
    </source>
</reference>
<dbReference type="EMBL" id="LBMM01014469">
    <property type="protein sequence ID" value="KMQ85168.1"/>
    <property type="molecule type" value="Genomic_DNA"/>
</dbReference>
<name>A0A0J7K408_LASNI</name>
<dbReference type="InterPro" id="IPR000477">
    <property type="entry name" value="RT_dom"/>
</dbReference>
<dbReference type="PANTHER" id="PTHR47027:SF20">
    <property type="entry name" value="REVERSE TRANSCRIPTASE-LIKE PROTEIN WITH RNA-DIRECTED DNA POLYMERASE DOMAIN"/>
    <property type="match status" value="1"/>
</dbReference>